<comment type="function">
    <text evidence="2">Catalyzes an amino-pyrimidine hydrolysis reaction at the C5' of the pyrimidine moiety of thiamine compounds, a reaction that is part of a thiamine salvage pathway. Thus, catalyzes the conversion of 4-amino-5-aminomethyl-2-methylpyrimidine to 4-amino-5-hydroxymethyl-2-methylpyrimidine (HMP).</text>
</comment>
<gene>
    <name evidence="6" type="primary">tenA-2</name>
    <name evidence="6" type="ORF">HLUCCA11_15670</name>
</gene>
<dbReference type="InterPro" id="IPR050967">
    <property type="entry name" value="Thiamine_Salvage_TenA"/>
</dbReference>
<keyword evidence="2" id="KW-0784">Thiamine biosynthesis</keyword>
<comment type="pathway">
    <text evidence="1 2">Cofactor biosynthesis; thiamine diphosphate biosynthesis.</text>
</comment>
<evidence type="ECO:0000256" key="1">
    <source>
        <dbReference type="ARBA" id="ARBA00004948"/>
    </source>
</evidence>
<dbReference type="EMBL" id="LJZR01000022">
    <property type="protein sequence ID" value="KPQ34186.1"/>
    <property type="molecule type" value="Genomic_DNA"/>
</dbReference>
<dbReference type="InterPro" id="IPR026285">
    <property type="entry name" value="TenA_E"/>
</dbReference>
<dbReference type="AlphaFoldDB" id="A0A0N8KMM9"/>
<reference evidence="6 7" key="1">
    <citation type="submission" date="2015-09" db="EMBL/GenBank/DDBJ databases">
        <title>Identification and resolution of microdiversity through metagenomic sequencing of parallel consortia.</title>
        <authorList>
            <person name="Nelson W.C."/>
            <person name="Romine M.F."/>
            <person name="Lindemann S.R."/>
        </authorList>
    </citation>
    <scope>NUCLEOTIDE SEQUENCE [LARGE SCALE GENOMIC DNA]</scope>
    <source>
        <strain evidence="6">Ana</strain>
    </source>
</reference>
<feature type="binding site" evidence="4">
    <location>
        <position position="46"/>
    </location>
    <ligand>
        <name>substrate</name>
    </ligand>
</feature>
<dbReference type="InterPro" id="IPR016084">
    <property type="entry name" value="Haem_Oase-like_multi-hlx"/>
</dbReference>
<feature type="domain" description="Thiaminase-2/PQQC" evidence="5">
    <location>
        <begin position="12"/>
        <end position="205"/>
    </location>
</feature>
<organism evidence="6 7">
    <name type="scientific">Phormidesmis priestleyi Ana</name>
    <dbReference type="NCBI Taxonomy" id="1666911"/>
    <lineage>
        <taxon>Bacteria</taxon>
        <taxon>Bacillati</taxon>
        <taxon>Cyanobacteriota</taxon>
        <taxon>Cyanophyceae</taxon>
        <taxon>Leptolyngbyales</taxon>
        <taxon>Leptolyngbyaceae</taxon>
        <taxon>Phormidesmis</taxon>
    </lineage>
</organism>
<feature type="binding site" evidence="4">
    <location>
        <position position="82"/>
    </location>
    <ligand>
        <name>substrate</name>
    </ligand>
</feature>
<dbReference type="Pfam" id="PF03070">
    <property type="entry name" value="TENA_THI-4"/>
    <property type="match status" value="1"/>
</dbReference>
<feature type="active site" description="Proton donor" evidence="3">
    <location>
        <position position="197"/>
    </location>
</feature>
<dbReference type="Proteomes" id="UP000050465">
    <property type="component" value="Unassembled WGS sequence"/>
</dbReference>
<dbReference type="PIRSF" id="PIRSF003170">
    <property type="entry name" value="Pet18p"/>
    <property type="match status" value="1"/>
</dbReference>
<comment type="similarity">
    <text evidence="2">Belongs to the TenA family.</text>
</comment>
<comment type="catalytic activity">
    <reaction evidence="2">
        <text>thiamine + H2O = 5-(2-hydroxyethyl)-4-methylthiazole + 4-amino-5-hydroxymethyl-2-methylpyrimidine + H(+)</text>
        <dbReference type="Rhea" id="RHEA:17509"/>
        <dbReference type="ChEBI" id="CHEBI:15377"/>
        <dbReference type="ChEBI" id="CHEBI:15378"/>
        <dbReference type="ChEBI" id="CHEBI:16892"/>
        <dbReference type="ChEBI" id="CHEBI:17957"/>
        <dbReference type="ChEBI" id="CHEBI:18385"/>
        <dbReference type="EC" id="3.5.99.2"/>
    </reaction>
</comment>
<evidence type="ECO:0000259" key="5">
    <source>
        <dbReference type="Pfam" id="PF03070"/>
    </source>
</evidence>
<dbReference type="SUPFAM" id="SSF48613">
    <property type="entry name" value="Heme oxygenase-like"/>
    <property type="match status" value="1"/>
</dbReference>
<dbReference type="PANTHER" id="PTHR43198:SF5">
    <property type="entry name" value="BIFUNCTIONAL TENA-E PROTEIN"/>
    <property type="match status" value="1"/>
</dbReference>
<evidence type="ECO:0000256" key="2">
    <source>
        <dbReference type="PIRNR" id="PIRNR003170"/>
    </source>
</evidence>
<dbReference type="CDD" id="cd19357">
    <property type="entry name" value="TenA_E_At3g16990-like"/>
    <property type="match status" value="1"/>
</dbReference>
<name>A0A0N8KMM9_9CYAN</name>
<protein>
    <recommendedName>
        <fullName evidence="2">Aminopyrimidine aminohydrolase</fullName>
        <ecNumber evidence="2">3.5.99.2</ecNumber>
    </recommendedName>
</protein>
<evidence type="ECO:0000256" key="3">
    <source>
        <dbReference type="PIRSR" id="PIRSR003170-1"/>
    </source>
</evidence>
<dbReference type="GO" id="GO:0050334">
    <property type="term" value="F:thiaminase activity"/>
    <property type="evidence" value="ECO:0007669"/>
    <property type="project" value="UniProtKB-UniRule"/>
</dbReference>
<sequence>MPKAACAGFLHAHSEAWQSATVHPFLQQCQQGTLVPAQFNTWLVQDYLFVIEFTRFAGRLLAAAPVAHFDTLLGGLTVIKDELQWFESKAQERGLAMPAAMQPTCQAYCLFMQGLMRESYAVQAVAFWAIERAYNQGWQGHSPMPEPYTEFGDRWGNERFTDYVGVLEQQANSALALATDAELARAEKVVLEVARLEKDFWQMAFAAAD</sequence>
<dbReference type="GO" id="GO:0009229">
    <property type="term" value="P:thiamine diphosphate biosynthetic process"/>
    <property type="evidence" value="ECO:0007669"/>
    <property type="project" value="UniProtKB-UniPathway"/>
</dbReference>
<dbReference type="UniPathway" id="UPA00060"/>
<evidence type="ECO:0000313" key="6">
    <source>
        <dbReference type="EMBL" id="KPQ34186.1"/>
    </source>
</evidence>
<dbReference type="STRING" id="1666911.HLUCCA11_15670"/>
<evidence type="ECO:0000256" key="4">
    <source>
        <dbReference type="PIRSR" id="PIRSR003170-2"/>
    </source>
</evidence>
<dbReference type="GO" id="GO:0009228">
    <property type="term" value="P:thiamine biosynthetic process"/>
    <property type="evidence" value="ECO:0007669"/>
    <property type="project" value="UniProtKB-KW"/>
</dbReference>
<dbReference type="EC" id="3.5.99.2" evidence="2"/>
<dbReference type="GO" id="GO:0005829">
    <property type="term" value="C:cytosol"/>
    <property type="evidence" value="ECO:0007669"/>
    <property type="project" value="TreeGrafter"/>
</dbReference>
<comment type="caution">
    <text evidence="6">The sequence shown here is derived from an EMBL/GenBank/DDBJ whole genome shotgun (WGS) entry which is preliminary data.</text>
</comment>
<dbReference type="Gene3D" id="1.20.910.10">
    <property type="entry name" value="Heme oxygenase-like"/>
    <property type="match status" value="1"/>
</dbReference>
<dbReference type="PANTHER" id="PTHR43198">
    <property type="entry name" value="BIFUNCTIONAL TH2 PROTEIN"/>
    <property type="match status" value="1"/>
</dbReference>
<dbReference type="InterPro" id="IPR004305">
    <property type="entry name" value="Thiaminase-2/PQQC"/>
</dbReference>
<proteinExistence type="inferred from homology"/>
<feature type="binding site" evidence="4">
    <location>
        <position position="131"/>
    </location>
    <ligand>
        <name>substrate</name>
    </ligand>
</feature>
<dbReference type="PATRIC" id="fig|1666911.3.peg.789"/>
<evidence type="ECO:0000313" key="7">
    <source>
        <dbReference type="Proteomes" id="UP000050465"/>
    </source>
</evidence>
<comment type="catalytic activity">
    <reaction evidence="2">
        <text>4-amino-5-aminomethyl-2-methylpyrimidine + H2O = 4-amino-5-hydroxymethyl-2-methylpyrimidine + NH4(+)</text>
        <dbReference type="Rhea" id="RHEA:31799"/>
        <dbReference type="ChEBI" id="CHEBI:15377"/>
        <dbReference type="ChEBI" id="CHEBI:16892"/>
        <dbReference type="ChEBI" id="CHEBI:28938"/>
        <dbReference type="ChEBI" id="CHEBI:63416"/>
        <dbReference type="EC" id="3.5.99.2"/>
    </reaction>
</comment>
<accession>A0A0N8KMM9</accession>
<keyword evidence="2 6" id="KW-0378">Hydrolase</keyword>